<protein>
    <recommendedName>
        <fullName evidence="4">Protein kinase domain-containing protein</fullName>
    </recommendedName>
</protein>
<sequence length="129" mass="14793">MPVETENREVGRSSDRKGHSDRLRKYGSPFAFVSPEMHRYVKDPCRPVIGKRTYGVVYRVKCRLTNEEFALKCHIRNTKDLTSVEDSSLAALQGHPNIIQLLECFVDDRGAYTPGIKYICENVPSTKRF</sequence>
<proteinExistence type="predicted"/>
<dbReference type="SUPFAM" id="SSF56112">
    <property type="entry name" value="Protein kinase-like (PK-like)"/>
    <property type="match status" value="1"/>
</dbReference>
<reference evidence="2" key="2">
    <citation type="submission" date="2025-09" db="UniProtKB">
        <authorList>
            <consortium name="Ensembl"/>
        </authorList>
    </citation>
    <scope>IDENTIFICATION</scope>
</reference>
<feature type="region of interest" description="Disordered" evidence="1">
    <location>
        <begin position="1"/>
        <end position="23"/>
    </location>
</feature>
<reference evidence="2" key="1">
    <citation type="submission" date="2025-08" db="UniProtKB">
        <authorList>
            <consortium name="Ensembl"/>
        </authorList>
    </citation>
    <scope>IDENTIFICATION</scope>
</reference>
<organism evidence="2 3">
    <name type="scientific">Mastacembelus armatus</name>
    <name type="common">zig-zag eel</name>
    <dbReference type="NCBI Taxonomy" id="205130"/>
    <lineage>
        <taxon>Eukaryota</taxon>
        <taxon>Metazoa</taxon>
        <taxon>Chordata</taxon>
        <taxon>Craniata</taxon>
        <taxon>Vertebrata</taxon>
        <taxon>Euteleostomi</taxon>
        <taxon>Actinopterygii</taxon>
        <taxon>Neopterygii</taxon>
        <taxon>Teleostei</taxon>
        <taxon>Neoteleostei</taxon>
        <taxon>Acanthomorphata</taxon>
        <taxon>Anabantaria</taxon>
        <taxon>Synbranchiformes</taxon>
        <taxon>Mastacembelidae</taxon>
        <taxon>Mastacembelus</taxon>
    </lineage>
</organism>
<evidence type="ECO:0000313" key="2">
    <source>
        <dbReference type="Ensembl" id="ENSMAMP00000009841.2"/>
    </source>
</evidence>
<dbReference type="InterPro" id="IPR011009">
    <property type="entry name" value="Kinase-like_dom_sf"/>
</dbReference>
<dbReference type="AlphaFoldDB" id="A0A3Q3LIS1"/>
<evidence type="ECO:0008006" key="4">
    <source>
        <dbReference type="Google" id="ProtNLM"/>
    </source>
</evidence>
<keyword evidence="3" id="KW-1185">Reference proteome</keyword>
<dbReference type="InParanoid" id="A0A3Q3LIS1"/>
<dbReference type="STRING" id="205130.ENSMAMP00000009841"/>
<evidence type="ECO:0000313" key="3">
    <source>
        <dbReference type="Proteomes" id="UP000261640"/>
    </source>
</evidence>
<dbReference type="Ensembl" id="ENSMAMT00000010095.2">
    <property type="protein sequence ID" value="ENSMAMP00000009841.2"/>
    <property type="gene ID" value="ENSMAMG00000006632.2"/>
</dbReference>
<dbReference type="Proteomes" id="UP000261640">
    <property type="component" value="Unplaced"/>
</dbReference>
<evidence type="ECO:0000256" key="1">
    <source>
        <dbReference type="SAM" id="MobiDB-lite"/>
    </source>
</evidence>
<dbReference type="Gene3D" id="3.30.200.20">
    <property type="entry name" value="Phosphorylase Kinase, domain 1"/>
    <property type="match status" value="1"/>
</dbReference>
<dbReference type="GeneTree" id="ENSGT00940000180479"/>
<name>A0A3Q3LIS1_9TELE</name>
<accession>A0A3Q3LIS1</accession>